<dbReference type="EMBL" id="MIGC01004464">
    <property type="protein sequence ID" value="PHJ18053.1"/>
    <property type="molecule type" value="Genomic_DNA"/>
</dbReference>
<dbReference type="AlphaFoldDB" id="A0A2C6KNU1"/>
<gene>
    <name evidence="1" type="ORF">CSUI_008122</name>
</gene>
<dbReference type="RefSeq" id="XP_067919763.1">
    <property type="nucleotide sequence ID" value="XM_068068261.1"/>
</dbReference>
<protein>
    <submittedName>
        <fullName evidence="1">Uncharacterized protein</fullName>
    </submittedName>
</protein>
<proteinExistence type="predicted"/>
<dbReference type="GeneID" id="94431472"/>
<reference evidence="1 2" key="1">
    <citation type="journal article" date="2017" name="Int. J. Parasitol.">
        <title>The genome of the protozoan parasite Cystoisospora suis and a reverse vaccinology approach to identify vaccine candidates.</title>
        <authorList>
            <person name="Palmieri N."/>
            <person name="Shrestha A."/>
            <person name="Ruttkowski B."/>
            <person name="Beck T."/>
            <person name="Vogl C."/>
            <person name="Tomley F."/>
            <person name="Blake D.P."/>
            <person name="Joachim A."/>
        </authorList>
    </citation>
    <scope>NUCLEOTIDE SEQUENCE [LARGE SCALE GENOMIC DNA]</scope>
    <source>
        <strain evidence="1 2">Wien I</strain>
    </source>
</reference>
<dbReference type="VEuPathDB" id="ToxoDB:CSUI_008122"/>
<dbReference type="Proteomes" id="UP000221165">
    <property type="component" value="Unassembled WGS sequence"/>
</dbReference>
<evidence type="ECO:0000313" key="2">
    <source>
        <dbReference type="Proteomes" id="UP000221165"/>
    </source>
</evidence>
<name>A0A2C6KNU1_9APIC</name>
<evidence type="ECO:0000313" key="1">
    <source>
        <dbReference type="EMBL" id="PHJ18053.1"/>
    </source>
</evidence>
<organism evidence="1 2">
    <name type="scientific">Cystoisospora suis</name>
    <dbReference type="NCBI Taxonomy" id="483139"/>
    <lineage>
        <taxon>Eukaryota</taxon>
        <taxon>Sar</taxon>
        <taxon>Alveolata</taxon>
        <taxon>Apicomplexa</taxon>
        <taxon>Conoidasida</taxon>
        <taxon>Coccidia</taxon>
        <taxon>Eucoccidiorida</taxon>
        <taxon>Eimeriorina</taxon>
        <taxon>Sarcocystidae</taxon>
        <taxon>Cystoisospora</taxon>
    </lineage>
</organism>
<accession>A0A2C6KNU1</accession>
<comment type="caution">
    <text evidence="1">The sequence shown here is derived from an EMBL/GenBank/DDBJ whole genome shotgun (WGS) entry which is preliminary data.</text>
</comment>
<feature type="non-terminal residue" evidence="1">
    <location>
        <position position="1"/>
    </location>
</feature>
<keyword evidence="2" id="KW-1185">Reference proteome</keyword>
<sequence length="47" mass="5442">EGRKRQNDETKVRLTPCGFWDGMRRLLFSVCALSRTATTWGGERELI</sequence>